<keyword evidence="3" id="KW-1185">Reference proteome</keyword>
<keyword evidence="2" id="KW-0378">Hydrolase</keyword>
<accession>A0A6C7E8H1</accession>
<dbReference type="Gene3D" id="3.40.50.10320">
    <property type="entry name" value="LmbE-like"/>
    <property type="match status" value="1"/>
</dbReference>
<name>A0A6C7E8H1_ILUCY</name>
<dbReference type="SUPFAM" id="SSF102588">
    <property type="entry name" value="LmbE-like"/>
    <property type="match status" value="1"/>
</dbReference>
<organism evidence="2 3">
    <name type="scientific">Ilumatobacter coccineus (strain NBRC 103263 / KCTC 29153 / YM16-304)</name>
    <dbReference type="NCBI Taxonomy" id="1313172"/>
    <lineage>
        <taxon>Bacteria</taxon>
        <taxon>Bacillati</taxon>
        <taxon>Actinomycetota</taxon>
        <taxon>Acidimicrobiia</taxon>
        <taxon>Acidimicrobiales</taxon>
        <taxon>Ilumatobacteraceae</taxon>
        <taxon>Ilumatobacter</taxon>
    </lineage>
</organism>
<dbReference type="PANTHER" id="PTHR12993:SF26">
    <property type="entry name" value="1D-MYO-INOSITOL 2-ACETAMIDO-2-DEOXY-ALPHA-D-GLUCOPYRANOSIDE DEACETYLASE"/>
    <property type="match status" value="1"/>
</dbReference>
<dbReference type="EMBL" id="AP012057">
    <property type="protein sequence ID" value="BAN02653.1"/>
    <property type="molecule type" value="Genomic_DNA"/>
</dbReference>
<protein>
    <submittedName>
        <fullName evidence="2">Putative hydrolase</fullName>
    </submittedName>
</protein>
<sequence length="273" mass="29539">MSTLVCLHAHPDDEAISTGGTMARAAAEGHRVVLVVATNGDFGEVPDDLAEGETLADRRRVETERSADALGIHRVAWLGYSDSGMTGWEQNANADSFHQADLDEAAGRLADILREEDADVLTCYDWHGTYGHPDHIKVHTVGRRAAEMVPGLRVLEATANRDAMVAMITAARESGEAPEGDGAGLDFDPAGPADDGNPFGEPESALTLCVDVVDYIDQKRAALGAHRSQITDSSFFMEMPPEVFAMSFGKEWFIEHDAQPPYRVGWIFDTPDA</sequence>
<dbReference type="RefSeq" id="WP_015441900.1">
    <property type="nucleotide sequence ID" value="NC_020520.1"/>
</dbReference>
<evidence type="ECO:0000313" key="2">
    <source>
        <dbReference type="EMBL" id="BAN02653.1"/>
    </source>
</evidence>
<gene>
    <name evidence="2" type="ORF">YM304_23390</name>
</gene>
<dbReference type="GO" id="GO:0016811">
    <property type="term" value="F:hydrolase activity, acting on carbon-nitrogen (but not peptide) bonds, in linear amides"/>
    <property type="evidence" value="ECO:0007669"/>
    <property type="project" value="TreeGrafter"/>
</dbReference>
<dbReference type="KEGG" id="aym:YM304_23390"/>
<reference evidence="2 3" key="1">
    <citation type="journal article" date="2013" name="Int. J. Syst. Evol. Microbiol.">
        <title>Ilumatobacter nonamiense sp. nov. and Ilumatobacter coccineum sp. nov., isolated from seashore sand.</title>
        <authorList>
            <person name="Matsumoto A."/>
            <person name="Kasai H."/>
            <person name="Matsuo Y."/>
            <person name="Shizuri Y."/>
            <person name="Ichikawa N."/>
            <person name="Fujita N."/>
            <person name="Omura S."/>
            <person name="Takahashi Y."/>
        </authorList>
    </citation>
    <scope>NUCLEOTIDE SEQUENCE [LARGE SCALE GENOMIC DNA]</scope>
    <source>
        <strain evidence="3">NBRC 103263 / KCTC 29153 / YM16-304</strain>
    </source>
</reference>
<proteinExistence type="predicted"/>
<dbReference type="PANTHER" id="PTHR12993">
    <property type="entry name" value="N-ACETYLGLUCOSAMINYL-PHOSPHATIDYLINOSITOL DE-N-ACETYLASE-RELATED"/>
    <property type="match status" value="1"/>
</dbReference>
<dbReference type="GO" id="GO:0016137">
    <property type="term" value="P:glycoside metabolic process"/>
    <property type="evidence" value="ECO:0007669"/>
    <property type="project" value="UniProtKB-ARBA"/>
</dbReference>
<evidence type="ECO:0000256" key="1">
    <source>
        <dbReference type="SAM" id="MobiDB-lite"/>
    </source>
</evidence>
<dbReference type="AlphaFoldDB" id="A0A6C7E8H1"/>
<evidence type="ECO:0000313" key="3">
    <source>
        <dbReference type="Proteomes" id="UP000011863"/>
    </source>
</evidence>
<dbReference type="Pfam" id="PF02585">
    <property type="entry name" value="PIG-L"/>
    <property type="match status" value="1"/>
</dbReference>
<feature type="region of interest" description="Disordered" evidence="1">
    <location>
        <begin position="173"/>
        <end position="199"/>
    </location>
</feature>
<dbReference type="InterPro" id="IPR024078">
    <property type="entry name" value="LmbE-like_dom_sf"/>
</dbReference>
<dbReference type="OrthoDB" id="158614at2"/>
<dbReference type="InterPro" id="IPR003737">
    <property type="entry name" value="GlcNAc_PI_deacetylase-related"/>
</dbReference>
<dbReference type="Proteomes" id="UP000011863">
    <property type="component" value="Chromosome"/>
</dbReference>